<evidence type="ECO:0000256" key="5">
    <source>
        <dbReference type="ARBA" id="ARBA00022989"/>
    </source>
</evidence>
<dbReference type="EMBL" id="JAGIOO010000001">
    <property type="protein sequence ID" value="MBP2479178.1"/>
    <property type="molecule type" value="Genomic_DNA"/>
</dbReference>
<comment type="subcellular location">
    <subcellularLocation>
        <location evidence="1">Cell membrane</location>
        <topology evidence="1">Multi-pass membrane protein</topology>
    </subcellularLocation>
</comment>
<keyword evidence="9" id="KW-0739">Sodium transport</keyword>
<evidence type="ECO:0000313" key="12">
    <source>
        <dbReference type="EMBL" id="MBP2479178.1"/>
    </source>
</evidence>
<keyword evidence="3" id="KW-1003">Cell membrane</keyword>
<dbReference type="Gene3D" id="6.10.140.1330">
    <property type="match status" value="1"/>
</dbReference>
<feature type="transmembrane region" description="Helical" evidence="10">
    <location>
        <begin position="107"/>
        <end position="128"/>
    </location>
</feature>
<evidence type="ECO:0000256" key="10">
    <source>
        <dbReference type="SAM" id="Phobius"/>
    </source>
</evidence>
<feature type="transmembrane region" description="Helical" evidence="10">
    <location>
        <begin position="341"/>
        <end position="364"/>
    </location>
</feature>
<reference evidence="12 13" key="1">
    <citation type="submission" date="2021-03" db="EMBL/GenBank/DDBJ databases">
        <title>Sequencing the genomes of 1000 actinobacteria strains.</title>
        <authorList>
            <person name="Klenk H.-P."/>
        </authorList>
    </citation>
    <scope>NUCLEOTIDE SEQUENCE [LARGE SCALE GENOMIC DNA]</scope>
    <source>
        <strain evidence="12 13">DSM 44580</strain>
    </source>
</reference>
<feature type="transmembrane region" description="Helical" evidence="10">
    <location>
        <begin position="79"/>
        <end position="101"/>
    </location>
</feature>
<keyword evidence="6" id="KW-0915">Sodium</keyword>
<keyword evidence="8 10" id="KW-0472">Membrane</keyword>
<keyword evidence="5 10" id="KW-1133">Transmembrane helix</keyword>
<accession>A0ABS5ARI2</accession>
<keyword evidence="4 10" id="KW-0812">Transmembrane</keyword>
<keyword evidence="7" id="KW-0406">Ion transport</keyword>
<name>A0ABS5ARI2_9PSEU</name>
<dbReference type="Proteomes" id="UP001519363">
    <property type="component" value="Unassembled WGS sequence"/>
</dbReference>
<feature type="transmembrane region" description="Helical" evidence="10">
    <location>
        <begin position="175"/>
        <end position="196"/>
    </location>
</feature>
<evidence type="ECO:0000313" key="13">
    <source>
        <dbReference type="Proteomes" id="UP001519363"/>
    </source>
</evidence>
<sequence>MQLLLVVVFALGVSALASRKGRQPALLVVTLAALVSFIPGLPRFELAPELILSVVLPPLLYSAALDFSFVSLARNLRPILALGVGMVVVTTAAAGGVAAWAVPGLALLPAFVLGAVVAPPDAVAALAVGRELGLPRRLMAILTGESLFNDAAALTLFSLALAATTGNSTFLHNPLLLFGYGVLVGVLVGAVLALVVHWIRSHLADSGVETALGLLVPFAAYLLAEEVHGSGVLAVVVAGIVLGHFDAKASYNTRLQGRQVWRSLDVLLEAFVFAYMGLQCRFVFTDLARTGTSWPGFVLGALAVLATVLLVRPLWVLLTYGRHQLTRRLRRRRFAAKPYPWQYVVVISWTGMRGVVTMAAAAGVPENTPGRDLIQALAFVVAVGTLLIQGPTLPWLIRKLDIQSPEEEKLAELSQTRAREIARAAAKDALRNPPPEADAEAWARLRERFTAAMAAKKQSDESTMTRAERDLLLTARQTMLAAQRTALVRARRAGQLHDATVRAELERLDLEEAAAEAAKA</sequence>
<evidence type="ECO:0000259" key="11">
    <source>
        <dbReference type="Pfam" id="PF00999"/>
    </source>
</evidence>
<feature type="transmembrane region" description="Helical" evidence="10">
    <location>
        <begin position="266"/>
        <end position="284"/>
    </location>
</feature>
<protein>
    <submittedName>
        <fullName evidence="12">CPA1 family monovalent cation:H+ antiporter</fullName>
    </submittedName>
</protein>
<comment type="caution">
    <text evidence="12">The sequence shown here is derived from an EMBL/GenBank/DDBJ whole genome shotgun (WGS) entry which is preliminary data.</text>
</comment>
<evidence type="ECO:0000256" key="2">
    <source>
        <dbReference type="ARBA" id="ARBA00022448"/>
    </source>
</evidence>
<feature type="transmembrane region" description="Helical" evidence="10">
    <location>
        <begin position="50"/>
        <end position="72"/>
    </location>
</feature>
<dbReference type="RefSeq" id="WP_086789185.1">
    <property type="nucleotide sequence ID" value="NZ_JAGIOO010000001.1"/>
</dbReference>
<evidence type="ECO:0000256" key="9">
    <source>
        <dbReference type="ARBA" id="ARBA00023201"/>
    </source>
</evidence>
<feature type="transmembrane region" description="Helical" evidence="10">
    <location>
        <begin position="203"/>
        <end position="221"/>
    </location>
</feature>
<keyword evidence="13" id="KW-1185">Reference proteome</keyword>
<evidence type="ECO:0000256" key="7">
    <source>
        <dbReference type="ARBA" id="ARBA00023065"/>
    </source>
</evidence>
<dbReference type="Pfam" id="PF00999">
    <property type="entry name" value="Na_H_Exchanger"/>
    <property type="match status" value="1"/>
</dbReference>
<feature type="domain" description="Cation/H+ exchanger transmembrane" evidence="11">
    <location>
        <begin position="8"/>
        <end position="398"/>
    </location>
</feature>
<evidence type="ECO:0000256" key="6">
    <source>
        <dbReference type="ARBA" id="ARBA00023053"/>
    </source>
</evidence>
<feature type="transmembrane region" description="Helical" evidence="10">
    <location>
        <begin position="227"/>
        <end position="245"/>
    </location>
</feature>
<dbReference type="InterPro" id="IPR018422">
    <property type="entry name" value="Cation/H_exchanger_CPA1"/>
</dbReference>
<evidence type="ECO:0000256" key="4">
    <source>
        <dbReference type="ARBA" id="ARBA00022692"/>
    </source>
</evidence>
<proteinExistence type="predicted"/>
<keyword evidence="2" id="KW-0813">Transport</keyword>
<feature type="transmembrane region" description="Helical" evidence="10">
    <location>
        <begin position="376"/>
        <end position="397"/>
    </location>
</feature>
<gene>
    <name evidence="12" type="ORF">JOF53_008050</name>
</gene>
<dbReference type="InterPro" id="IPR006153">
    <property type="entry name" value="Cation/H_exchanger_TM"/>
</dbReference>
<evidence type="ECO:0000256" key="8">
    <source>
        <dbReference type="ARBA" id="ARBA00023136"/>
    </source>
</evidence>
<dbReference type="PANTHER" id="PTHR10110:SF86">
    <property type="entry name" value="SODIUM_HYDROGEN EXCHANGER 7"/>
    <property type="match status" value="1"/>
</dbReference>
<feature type="transmembrane region" description="Helical" evidence="10">
    <location>
        <begin position="296"/>
        <end position="320"/>
    </location>
</feature>
<organism evidence="12 13">
    <name type="scientific">Crossiella equi</name>
    <dbReference type="NCBI Taxonomy" id="130796"/>
    <lineage>
        <taxon>Bacteria</taxon>
        <taxon>Bacillati</taxon>
        <taxon>Actinomycetota</taxon>
        <taxon>Actinomycetes</taxon>
        <taxon>Pseudonocardiales</taxon>
        <taxon>Pseudonocardiaceae</taxon>
        <taxon>Crossiella</taxon>
    </lineage>
</organism>
<evidence type="ECO:0000256" key="1">
    <source>
        <dbReference type="ARBA" id="ARBA00004651"/>
    </source>
</evidence>
<dbReference type="PANTHER" id="PTHR10110">
    <property type="entry name" value="SODIUM/HYDROGEN EXCHANGER"/>
    <property type="match status" value="1"/>
</dbReference>
<evidence type="ECO:0000256" key="3">
    <source>
        <dbReference type="ARBA" id="ARBA00022475"/>
    </source>
</evidence>
<feature type="transmembrane region" description="Helical" evidence="10">
    <location>
        <begin position="140"/>
        <end position="163"/>
    </location>
</feature>